<protein>
    <recommendedName>
        <fullName evidence="5">Secreted protein</fullName>
    </recommendedName>
</protein>
<dbReference type="AlphaFoldDB" id="A0A317XFP8"/>
<feature type="compositionally biased region" description="Low complexity" evidence="1">
    <location>
        <begin position="92"/>
        <end position="102"/>
    </location>
</feature>
<evidence type="ECO:0000313" key="3">
    <source>
        <dbReference type="EMBL" id="PWY97204.1"/>
    </source>
</evidence>
<proteinExistence type="predicted"/>
<dbReference type="InParanoid" id="A0A317XFP8"/>
<dbReference type="EMBL" id="KZ819215">
    <property type="protein sequence ID" value="PWY97204.1"/>
    <property type="molecule type" value="Genomic_DNA"/>
</dbReference>
<evidence type="ECO:0000256" key="1">
    <source>
        <dbReference type="SAM" id="MobiDB-lite"/>
    </source>
</evidence>
<gene>
    <name evidence="3" type="ORF">BCV70DRAFT_70924</name>
</gene>
<evidence type="ECO:0008006" key="5">
    <source>
        <dbReference type="Google" id="ProtNLM"/>
    </source>
</evidence>
<accession>A0A317XFP8</accession>
<feature type="signal peptide" evidence="2">
    <location>
        <begin position="1"/>
        <end position="31"/>
    </location>
</feature>
<reference evidence="3 4" key="1">
    <citation type="journal article" date="2018" name="Mol. Biol. Evol.">
        <title>Broad Genomic Sampling Reveals a Smut Pathogenic Ancestry of the Fungal Clade Ustilaginomycotina.</title>
        <authorList>
            <person name="Kijpornyongpan T."/>
            <person name="Mondo S.J."/>
            <person name="Barry K."/>
            <person name="Sandor L."/>
            <person name="Lee J."/>
            <person name="Lipzen A."/>
            <person name="Pangilinan J."/>
            <person name="LaButti K."/>
            <person name="Hainaut M."/>
            <person name="Henrissat B."/>
            <person name="Grigoriev I.V."/>
            <person name="Spatafora J.W."/>
            <person name="Aime M.C."/>
        </authorList>
    </citation>
    <scope>NUCLEOTIDE SEQUENCE [LARGE SCALE GENOMIC DNA]</scope>
    <source>
        <strain evidence="3 4">MCA 3645</strain>
    </source>
</reference>
<dbReference type="Proteomes" id="UP000246740">
    <property type="component" value="Unassembled WGS sequence"/>
</dbReference>
<evidence type="ECO:0000313" key="4">
    <source>
        <dbReference type="Proteomes" id="UP000246740"/>
    </source>
</evidence>
<evidence type="ECO:0000256" key="2">
    <source>
        <dbReference type="SAM" id="SignalP"/>
    </source>
</evidence>
<organism evidence="3 4">
    <name type="scientific">Testicularia cyperi</name>
    <dbReference type="NCBI Taxonomy" id="1882483"/>
    <lineage>
        <taxon>Eukaryota</taxon>
        <taxon>Fungi</taxon>
        <taxon>Dikarya</taxon>
        <taxon>Basidiomycota</taxon>
        <taxon>Ustilaginomycotina</taxon>
        <taxon>Ustilaginomycetes</taxon>
        <taxon>Ustilaginales</taxon>
        <taxon>Anthracoideaceae</taxon>
        <taxon>Testicularia</taxon>
    </lineage>
</organism>
<feature type="region of interest" description="Disordered" evidence="1">
    <location>
        <begin position="90"/>
        <end position="111"/>
    </location>
</feature>
<sequence length="124" mass="13488">MARHAFRRFGHRHLGTLALLGLFARTQLSNSWLSTCLPACLTRGQLTHSTSPVCSALLPRPVSALCGLILHHRSHQPWWSSSPPVSYNQAFPSPSTTSSSPCPLHPPSPPDGPRFAHAIILVLL</sequence>
<feature type="chain" id="PRO_5016367990" description="Secreted protein" evidence="2">
    <location>
        <begin position="32"/>
        <end position="124"/>
    </location>
</feature>
<keyword evidence="2" id="KW-0732">Signal</keyword>
<keyword evidence="4" id="KW-1185">Reference proteome</keyword>
<name>A0A317XFP8_9BASI</name>